<keyword evidence="3" id="KW-1185">Reference proteome</keyword>
<dbReference type="RefSeq" id="WP_131306439.1">
    <property type="nucleotide sequence ID" value="NZ_SJFN01000004.1"/>
</dbReference>
<feature type="compositionally biased region" description="Polar residues" evidence="1">
    <location>
        <begin position="1"/>
        <end position="15"/>
    </location>
</feature>
<reference evidence="2 3" key="1">
    <citation type="submission" date="2019-02" db="EMBL/GenBank/DDBJ databases">
        <title>Siculibacillus lacustris gen. nov., sp. nov., a new rosette-forming bacterium isolated from a freshwater crater lake (Lake St. Ana, Romania).</title>
        <authorList>
            <person name="Felfoldi T."/>
            <person name="Marton Z."/>
            <person name="Szabo A."/>
            <person name="Mentes A."/>
            <person name="Boka K."/>
            <person name="Marialigeti K."/>
            <person name="Mathe I."/>
            <person name="Koncz M."/>
            <person name="Schumann P."/>
            <person name="Toth E."/>
        </authorList>
    </citation>
    <scope>NUCLEOTIDE SEQUENCE [LARGE SCALE GENOMIC DNA]</scope>
    <source>
        <strain evidence="2 3">SA-279</strain>
    </source>
</reference>
<accession>A0A4Q9VVQ9</accession>
<gene>
    <name evidence="2" type="ORF">EYW49_03990</name>
</gene>
<evidence type="ECO:0000313" key="3">
    <source>
        <dbReference type="Proteomes" id="UP000292781"/>
    </source>
</evidence>
<protein>
    <submittedName>
        <fullName evidence="2">Uncharacterized protein</fullName>
    </submittedName>
</protein>
<sequence length="76" mass="7891">MTRSPNLATVATLATPQPDPAPRVPPPEITPGPVPEDLPGVGPDVVEPTVEPPREPTVDLPSSPSDEPQPMRGRAA</sequence>
<organism evidence="2 3">
    <name type="scientific">Siculibacillus lacustris</name>
    <dbReference type="NCBI Taxonomy" id="1549641"/>
    <lineage>
        <taxon>Bacteria</taxon>
        <taxon>Pseudomonadati</taxon>
        <taxon>Pseudomonadota</taxon>
        <taxon>Alphaproteobacteria</taxon>
        <taxon>Hyphomicrobiales</taxon>
        <taxon>Ancalomicrobiaceae</taxon>
        <taxon>Siculibacillus</taxon>
    </lineage>
</organism>
<comment type="caution">
    <text evidence="2">The sequence shown here is derived from an EMBL/GenBank/DDBJ whole genome shotgun (WGS) entry which is preliminary data.</text>
</comment>
<evidence type="ECO:0000313" key="2">
    <source>
        <dbReference type="EMBL" id="TBW40352.1"/>
    </source>
</evidence>
<evidence type="ECO:0000256" key="1">
    <source>
        <dbReference type="SAM" id="MobiDB-lite"/>
    </source>
</evidence>
<dbReference type="Proteomes" id="UP000292781">
    <property type="component" value="Unassembled WGS sequence"/>
</dbReference>
<feature type="compositionally biased region" description="Low complexity" evidence="1">
    <location>
        <begin position="39"/>
        <end position="49"/>
    </location>
</feature>
<dbReference type="AlphaFoldDB" id="A0A4Q9VVQ9"/>
<name>A0A4Q9VVQ9_9HYPH</name>
<feature type="compositionally biased region" description="Pro residues" evidence="1">
    <location>
        <begin position="17"/>
        <end position="36"/>
    </location>
</feature>
<dbReference type="EMBL" id="SJFN01000004">
    <property type="protein sequence ID" value="TBW40352.1"/>
    <property type="molecule type" value="Genomic_DNA"/>
</dbReference>
<feature type="region of interest" description="Disordered" evidence="1">
    <location>
        <begin position="1"/>
        <end position="76"/>
    </location>
</feature>
<proteinExistence type="predicted"/>